<protein>
    <submittedName>
        <fullName evidence="2">Uncharacterized protein</fullName>
    </submittedName>
</protein>
<proteinExistence type="predicted"/>
<evidence type="ECO:0000256" key="1">
    <source>
        <dbReference type="SAM" id="SignalP"/>
    </source>
</evidence>
<dbReference type="AlphaFoldDB" id="A0A2P4EWM2"/>
<dbReference type="CDD" id="cd18773">
    <property type="entry name" value="PDC1_HK_sensor"/>
    <property type="match status" value="1"/>
</dbReference>
<feature type="chain" id="PRO_5015152375" evidence="1">
    <location>
        <begin position="20"/>
        <end position="417"/>
    </location>
</feature>
<dbReference type="Gene3D" id="3.40.190.10">
    <property type="entry name" value="Periplasmic binding protein-like II"/>
    <property type="match status" value="2"/>
</dbReference>
<dbReference type="PANTHER" id="PTHR38834:SF3">
    <property type="entry name" value="SOLUTE-BINDING PROTEIN FAMILY 3_N-TERMINAL DOMAIN-CONTAINING PROTEIN"/>
    <property type="match status" value="1"/>
</dbReference>
<keyword evidence="1" id="KW-0732">Signal</keyword>
<reference evidence="2 3" key="1">
    <citation type="submission" date="2018-01" db="EMBL/GenBank/DDBJ databases">
        <title>Draft genome of the type strain Pseudomonas oceani DSM 100277 isolated from the deep water in Okinawa trough, northwestern Pacific Ocean.</title>
        <authorList>
            <person name="Gomila M."/>
            <person name="Mulet M."/>
            <person name="Garcia-Valdes E."/>
            <person name="Lalucat J."/>
        </authorList>
    </citation>
    <scope>NUCLEOTIDE SEQUENCE [LARGE SCALE GENOMIC DNA]</scope>
    <source>
        <strain evidence="2 3">DSM 100277</strain>
    </source>
</reference>
<keyword evidence="3" id="KW-1185">Reference proteome</keyword>
<dbReference type="OrthoDB" id="195732at2"/>
<name>A0A2P4EWM2_9GAMM</name>
<dbReference type="EMBL" id="PPSK01000005">
    <property type="protein sequence ID" value="POB04358.1"/>
    <property type="molecule type" value="Genomic_DNA"/>
</dbReference>
<evidence type="ECO:0000313" key="2">
    <source>
        <dbReference type="EMBL" id="POB04358.1"/>
    </source>
</evidence>
<dbReference type="SUPFAM" id="SSF53850">
    <property type="entry name" value="Periplasmic binding protein-like II"/>
    <property type="match status" value="1"/>
</dbReference>
<dbReference type="Proteomes" id="UP000243451">
    <property type="component" value="Unassembled WGS sequence"/>
</dbReference>
<dbReference type="PANTHER" id="PTHR38834">
    <property type="entry name" value="PERIPLASMIC SUBSTRATE BINDING PROTEIN FAMILY 3"/>
    <property type="match status" value="1"/>
</dbReference>
<comment type="caution">
    <text evidence="2">The sequence shown here is derived from an EMBL/GenBank/DDBJ whole genome shotgun (WGS) entry which is preliminary data.</text>
</comment>
<sequence>MLRVLMLPLLILLACTTQAGSIRLNTDIFPPYQVREGDRLAGSSVKALACIFDAMQVEYEIRVLPWERAIQEVADGKAEGFFSATRMNRASSFATLSAPLALEKWYWFSNSASRPPSLGLGSSLRVAGIRGSNEVEWLQQHGYRVDPLVSGTGQLLQLLQRDRVDAFLADQQTLRIEMTRQPTVLRPRFAHFQQYTTLGVYFSNHYIGRHPDFLERFNNHVFGCLPEFGVLRADERQRLHRLHDTLFDRWRHEPALIAAVAEQNQRNQTLSIQQIEQLDQQWRQEQRLPADQRPLTNRILNTPLAKWLRAKQAEHDGVISEIIVTDQQGLNVAISEPTTDYWQGDETKFADPFFSDQPYMSTLNYDQSTRRFQVHVSTSIHDPQGGAVIGVLIIGLDIEKALRMEDLEPHNIKAETP</sequence>
<dbReference type="RefSeq" id="WP_104737959.1">
    <property type="nucleotide sequence ID" value="NZ_BMHR01000001.1"/>
</dbReference>
<accession>A0A2P4EWM2</accession>
<dbReference type="PROSITE" id="PS51257">
    <property type="entry name" value="PROKAR_LIPOPROTEIN"/>
    <property type="match status" value="1"/>
</dbReference>
<gene>
    <name evidence="2" type="ORF">C1949_08040</name>
</gene>
<evidence type="ECO:0000313" key="3">
    <source>
        <dbReference type="Proteomes" id="UP000243451"/>
    </source>
</evidence>
<organism evidence="2 3">
    <name type="scientific">Halopseudomonas oceani</name>
    <dbReference type="NCBI Taxonomy" id="1708783"/>
    <lineage>
        <taxon>Bacteria</taxon>
        <taxon>Pseudomonadati</taxon>
        <taxon>Pseudomonadota</taxon>
        <taxon>Gammaproteobacteria</taxon>
        <taxon>Pseudomonadales</taxon>
        <taxon>Pseudomonadaceae</taxon>
        <taxon>Halopseudomonas</taxon>
    </lineage>
</organism>
<feature type="signal peptide" evidence="1">
    <location>
        <begin position="1"/>
        <end position="19"/>
    </location>
</feature>
<dbReference type="Gene3D" id="3.30.450.20">
    <property type="entry name" value="PAS domain"/>
    <property type="match status" value="1"/>
</dbReference>